<dbReference type="PROSITE" id="PS50994">
    <property type="entry name" value="INTEGRASE"/>
    <property type="match status" value="1"/>
</dbReference>
<dbReference type="InterPro" id="IPR012337">
    <property type="entry name" value="RNaseH-like_sf"/>
</dbReference>
<accession>Q028E4</accession>
<dbReference type="SUPFAM" id="SSF46689">
    <property type="entry name" value="Homeodomain-like"/>
    <property type="match status" value="1"/>
</dbReference>
<dbReference type="OrthoDB" id="128149at2"/>
<dbReference type="Pfam" id="PF13683">
    <property type="entry name" value="rve_3"/>
    <property type="match status" value="1"/>
</dbReference>
<protein>
    <submittedName>
        <fullName evidence="2">Integrase, catalytic region</fullName>
    </submittedName>
</protein>
<name>Q028E4_SOLUE</name>
<dbReference type="Pfam" id="PF13565">
    <property type="entry name" value="HTH_32"/>
    <property type="match status" value="1"/>
</dbReference>
<dbReference type="Gene3D" id="3.30.420.10">
    <property type="entry name" value="Ribonuclease H-like superfamily/Ribonuclease H"/>
    <property type="match status" value="1"/>
</dbReference>
<dbReference type="SUPFAM" id="SSF53098">
    <property type="entry name" value="Ribonuclease H-like"/>
    <property type="match status" value="1"/>
</dbReference>
<reference evidence="2" key="1">
    <citation type="submission" date="2006-10" db="EMBL/GenBank/DDBJ databases">
        <title>Complete sequence of Solibacter usitatus Ellin6076.</title>
        <authorList>
            <consortium name="US DOE Joint Genome Institute"/>
            <person name="Copeland A."/>
            <person name="Lucas S."/>
            <person name="Lapidus A."/>
            <person name="Barry K."/>
            <person name="Detter J.C."/>
            <person name="Glavina del Rio T."/>
            <person name="Hammon N."/>
            <person name="Israni S."/>
            <person name="Dalin E."/>
            <person name="Tice H."/>
            <person name="Pitluck S."/>
            <person name="Thompson L.S."/>
            <person name="Brettin T."/>
            <person name="Bruce D."/>
            <person name="Han C."/>
            <person name="Tapia R."/>
            <person name="Gilna P."/>
            <person name="Schmutz J."/>
            <person name="Larimer F."/>
            <person name="Land M."/>
            <person name="Hauser L."/>
            <person name="Kyrpides N."/>
            <person name="Mikhailova N."/>
            <person name="Janssen P.H."/>
            <person name="Kuske C.R."/>
            <person name="Richardson P."/>
        </authorList>
    </citation>
    <scope>NUCLEOTIDE SEQUENCE</scope>
    <source>
        <strain evidence="2">Ellin6076</strain>
    </source>
</reference>
<dbReference type="GO" id="GO:0003676">
    <property type="term" value="F:nucleic acid binding"/>
    <property type="evidence" value="ECO:0007669"/>
    <property type="project" value="InterPro"/>
</dbReference>
<dbReference type="HOGENOM" id="CLU_064679_0_0_0"/>
<dbReference type="InterPro" id="IPR001584">
    <property type="entry name" value="Integrase_cat-core"/>
</dbReference>
<feature type="domain" description="Integrase catalytic" evidence="1">
    <location>
        <begin position="151"/>
        <end position="336"/>
    </location>
</feature>
<dbReference type="InParanoid" id="Q028E4"/>
<dbReference type="GO" id="GO:0015074">
    <property type="term" value="P:DNA integration"/>
    <property type="evidence" value="ECO:0007669"/>
    <property type="project" value="InterPro"/>
</dbReference>
<sequence>MQDNTWARLLAYVTGLVNQRLLLQCEYLAAENRILRSHLSGRLRLSDPGRSTLAELGKRLGRKHLAEVACVAKPDTILPWYRRLIARKFDGSKHRSYPGRPRVDPAVEALIIRIAQENSGWGYDRIAGALANLGHRASDQTIGNILKRHGIAPAPKRSQNTTWKDFISAHMAVLASTDVLTVEVLTWRGIATYYVLFFLHLESRRVTLAGITRHPTKAWVTQMARNAMEHTSGVVRRCRYALHDRDAKFCIAFDDVLASEGIRCLRLPPRSPNLNAFTERWVRSVKEECLSTLIRFGERSLQRALTEFIAHYHSERNHQGKGSELLFPAPVTKTRHRSVRCRDRLGGLLRYYCRAA</sequence>
<proteinExistence type="predicted"/>
<dbReference type="eggNOG" id="COG2801">
    <property type="taxonomic scope" value="Bacteria"/>
</dbReference>
<organism evidence="2">
    <name type="scientific">Solibacter usitatus (strain Ellin6076)</name>
    <dbReference type="NCBI Taxonomy" id="234267"/>
    <lineage>
        <taxon>Bacteria</taxon>
        <taxon>Pseudomonadati</taxon>
        <taxon>Acidobacteriota</taxon>
        <taxon>Terriglobia</taxon>
        <taxon>Bryobacterales</taxon>
        <taxon>Solibacteraceae</taxon>
        <taxon>Candidatus Solibacter</taxon>
    </lineage>
</organism>
<dbReference type="InterPro" id="IPR036397">
    <property type="entry name" value="RNaseH_sf"/>
</dbReference>
<dbReference type="KEGG" id="sus:Acid_1623"/>
<evidence type="ECO:0000259" key="1">
    <source>
        <dbReference type="PROSITE" id="PS50994"/>
    </source>
</evidence>
<dbReference type="InterPro" id="IPR009057">
    <property type="entry name" value="Homeodomain-like_sf"/>
</dbReference>
<dbReference type="EMBL" id="CP000473">
    <property type="protein sequence ID" value="ABJ82613.1"/>
    <property type="molecule type" value="Genomic_DNA"/>
</dbReference>
<dbReference type="STRING" id="234267.Acid_1623"/>
<dbReference type="AlphaFoldDB" id="Q028E4"/>
<evidence type="ECO:0000313" key="2">
    <source>
        <dbReference type="EMBL" id="ABJ82613.1"/>
    </source>
</evidence>
<gene>
    <name evidence="2" type="ordered locus">Acid_1623</name>
</gene>